<keyword evidence="3" id="KW-1185">Reference proteome</keyword>
<evidence type="ECO:0000313" key="3">
    <source>
        <dbReference type="Proteomes" id="UP001165160"/>
    </source>
</evidence>
<feature type="region of interest" description="Disordered" evidence="1">
    <location>
        <begin position="213"/>
        <end position="232"/>
    </location>
</feature>
<feature type="compositionally biased region" description="Basic and acidic residues" evidence="1">
    <location>
        <begin position="658"/>
        <end position="670"/>
    </location>
</feature>
<feature type="region of interest" description="Disordered" evidence="1">
    <location>
        <begin position="559"/>
        <end position="590"/>
    </location>
</feature>
<evidence type="ECO:0000313" key="2">
    <source>
        <dbReference type="EMBL" id="GMH84039.1"/>
    </source>
</evidence>
<dbReference type="Proteomes" id="UP001165160">
    <property type="component" value="Unassembled WGS sequence"/>
</dbReference>
<comment type="caution">
    <text evidence="2">The sequence shown here is derived from an EMBL/GenBank/DDBJ whole genome shotgun (WGS) entry which is preliminary data.</text>
</comment>
<gene>
    <name evidence="2" type="ORF">TrVE_jg10252</name>
</gene>
<feature type="compositionally biased region" description="Basic and acidic residues" evidence="1">
    <location>
        <begin position="40"/>
        <end position="60"/>
    </location>
</feature>
<organism evidence="2 3">
    <name type="scientific">Triparma verrucosa</name>
    <dbReference type="NCBI Taxonomy" id="1606542"/>
    <lineage>
        <taxon>Eukaryota</taxon>
        <taxon>Sar</taxon>
        <taxon>Stramenopiles</taxon>
        <taxon>Ochrophyta</taxon>
        <taxon>Bolidophyceae</taxon>
        <taxon>Parmales</taxon>
        <taxon>Triparmaceae</taxon>
        <taxon>Triparma</taxon>
    </lineage>
</organism>
<feature type="region of interest" description="Disordered" evidence="1">
    <location>
        <begin position="240"/>
        <end position="339"/>
    </location>
</feature>
<proteinExistence type="predicted"/>
<dbReference type="AlphaFoldDB" id="A0A9W7BCJ3"/>
<dbReference type="EMBL" id="BRXX01000032">
    <property type="protein sequence ID" value="GMH84039.1"/>
    <property type="molecule type" value="Genomic_DNA"/>
</dbReference>
<evidence type="ECO:0000256" key="1">
    <source>
        <dbReference type="SAM" id="MobiDB-lite"/>
    </source>
</evidence>
<name>A0A9W7BCJ3_9STRA</name>
<feature type="region of interest" description="Disordered" evidence="1">
    <location>
        <begin position="642"/>
        <end position="678"/>
    </location>
</feature>
<accession>A0A9W7BCJ3</accession>
<sequence length="678" mass="75983">MMKRNPPVRQPAAPINYPTLPKSKPATKTGKSPRRKKLKDKGGSEGRKEKEKEKEKERIFADTTRSILDTLSGDSTAEPEVRGLASPSPSKSPAPAKSNRTSAETLSTLSTLIKQTLEEWSAEISSAGEGDALSDSGHQRDYFLKMSNLHLTDGQYSNKHGSGSLAEEFGDFKITKPRTIVESENTLSAQVTSLNNSSSEISKAIKSLRAAIRSHAASPSSETEKDLSSLLSSTKAVLSKAANLRKEGRRSTDIIRESMKLSMSFVSDGVTLKRGKNEKEEDEDEEGEGGGSELESSSENEEEEQKLAEEEEMSPMASPRRIILTAQRESRVERRKTRASIRENQMKIKQDIRDGKREAEKPAPKRRIVPFHLKQDNLANISWFTNLSGSIASSTVLRSVSTMGDLQREIVLERSRKKESAKKGEYQRARKKSIALVQEVHMTTAAQEKLAEEKKGLQKELNISIKRYTVANKLLGEGEKNFKEKEHVWQGRLEEMEDEKTNIQRIMTERNEAMQGTYEAKMEVLSSSLEREKERLEKLISSVNGSKEKMRKVKEELAEERERRKAAEADRESLAKELETAENSMRDTKEELQAAVRAEAAKGSAFQSELAALKEEVKIKSDEYLNSVEEVQRLKGEVERLGRLGTSNLKQDDEEEEKKEGVGDLHREASARFVEGVL</sequence>
<feature type="compositionally biased region" description="Acidic residues" evidence="1">
    <location>
        <begin position="296"/>
        <end position="313"/>
    </location>
</feature>
<feature type="compositionally biased region" description="Low complexity" evidence="1">
    <location>
        <begin position="85"/>
        <end position="105"/>
    </location>
</feature>
<feature type="compositionally biased region" description="Basic and acidic residues" evidence="1">
    <location>
        <begin position="244"/>
        <end position="259"/>
    </location>
</feature>
<protein>
    <submittedName>
        <fullName evidence="2">Uncharacterized protein</fullName>
    </submittedName>
</protein>
<reference evidence="3" key="1">
    <citation type="journal article" date="2023" name="Commun. Biol.">
        <title>Genome analysis of Parmales, the sister group of diatoms, reveals the evolutionary specialization of diatoms from phago-mixotrophs to photoautotrophs.</title>
        <authorList>
            <person name="Ban H."/>
            <person name="Sato S."/>
            <person name="Yoshikawa S."/>
            <person name="Yamada K."/>
            <person name="Nakamura Y."/>
            <person name="Ichinomiya M."/>
            <person name="Sato N."/>
            <person name="Blanc-Mathieu R."/>
            <person name="Endo H."/>
            <person name="Kuwata A."/>
            <person name="Ogata H."/>
        </authorList>
    </citation>
    <scope>NUCLEOTIDE SEQUENCE [LARGE SCALE GENOMIC DNA]</scope>
    <source>
        <strain evidence="3">NIES 3699</strain>
    </source>
</reference>
<feature type="compositionally biased region" description="Polar residues" evidence="1">
    <location>
        <begin position="63"/>
        <end position="75"/>
    </location>
</feature>
<feature type="region of interest" description="Disordered" evidence="1">
    <location>
        <begin position="1"/>
        <end position="105"/>
    </location>
</feature>